<dbReference type="GO" id="GO:0043565">
    <property type="term" value="F:sequence-specific DNA binding"/>
    <property type="evidence" value="ECO:0007669"/>
    <property type="project" value="TreeGrafter"/>
</dbReference>
<dbReference type="OrthoDB" id="9794403at2"/>
<dbReference type="Pfam" id="PF01797">
    <property type="entry name" value="Y1_Tnp"/>
    <property type="match status" value="1"/>
</dbReference>
<dbReference type="Gene3D" id="3.30.70.1290">
    <property type="entry name" value="Transposase IS200-like"/>
    <property type="match status" value="1"/>
</dbReference>
<evidence type="ECO:0000313" key="3">
    <source>
        <dbReference type="Proteomes" id="UP000282184"/>
    </source>
</evidence>
<accession>A0A3S0QHT3</accession>
<evidence type="ECO:0000259" key="1">
    <source>
        <dbReference type="SMART" id="SM01321"/>
    </source>
</evidence>
<dbReference type="InterPro" id="IPR052715">
    <property type="entry name" value="RAYT_transposase"/>
</dbReference>
<dbReference type="GO" id="GO:0006313">
    <property type="term" value="P:DNA transposition"/>
    <property type="evidence" value="ECO:0007669"/>
    <property type="project" value="InterPro"/>
</dbReference>
<dbReference type="SMART" id="SM01321">
    <property type="entry name" value="Y1_Tnp"/>
    <property type="match status" value="1"/>
</dbReference>
<dbReference type="PANTHER" id="PTHR36966:SF1">
    <property type="entry name" value="REP-ASSOCIATED TYROSINE TRANSPOSASE"/>
    <property type="match status" value="1"/>
</dbReference>
<dbReference type="RefSeq" id="WP_126693381.1">
    <property type="nucleotide sequence ID" value="NZ_RXOF01000006.1"/>
</dbReference>
<dbReference type="PANTHER" id="PTHR36966">
    <property type="entry name" value="REP-ASSOCIATED TYROSINE TRANSPOSASE"/>
    <property type="match status" value="1"/>
</dbReference>
<feature type="domain" description="Transposase IS200-like" evidence="1">
    <location>
        <begin position="77"/>
        <end position="186"/>
    </location>
</feature>
<sequence length="206" mass="23663">MKSFYRRNLPHILPPGEIIFCTFRLASSLPAEAVFRLQQEQDTLAAQIRRQYAHDTAALEAVLYQQQKAAFGRMDAVLDAVRYGPAWLRETFVAQAVTAEIRRLDEADCVVISYCIMPNHVHLVVQLPPTMPQPFAKLMQALKGRSARQANLLLQRSGPFWQHESYDHIVRHAAELERIIAYVLNNPVKAGLCSSWKEWPHSYWRP</sequence>
<dbReference type="NCBIfam" id="NF047646">
    <property type="entry name" value="REP_Tyr_transpos"/>
    <property type="match status" value="1"/>
</dbReference>
<dbReference type="Proteomes" id="UP000282184">
    <property type="component" value="Unassembled WGS sequence"/>
</dbReference>
<dbReference type="SUPFAM" id="SSF143422">
    <property type="entry name" value="Transposase IS200-like"/>
    <property type="match status" value="1"/>
</dbReference>
<proteinExistence type="predicted"/>
<comment type="caution">
    <text evidence="2">The sequence shown here is derived from an EMBL/GenBank/DDBJ whole genome shotgun (WGS) entry which is preliminary data.</text>
</comment>
<organism evidence="2 3">
    <name type="scientific">Hymenobacter gummosus</name>
    <dbReference type="NCBI Taxonomy" id="1776032"/>
    <lineage>
        <taxon>Bacteria</taxon>
        <taxon>Pseudomonadati</taxon>
        <taxon>Bacteroidota</taxon>
        <taxon>Cytophagia</taxon>
        <taxon>Cytophagales</taxon>
        <taxon>Hymenobacteraceae</taxon>
        <taxon>Hymenobacter</taxon>
    </lineage>
</organism>
<dbReference type="AlphaFoldDB" id="A0A3S0QHT3"/>
<gene>
    <name evidence="2" type="ORF">EJV47_11890</name>
</gene>
<keyword evidence="3" id="KW-1185">Reference proteome</keyword>
<protein>
    <recommendedName>
        <fullName evidence="1">Transposase IS200-like domain-containing protein</fullName>
    </recommendedName>
</protein>
<dbReference type="GO" id="GO:0004803">
    <property type="term" value="F:transposase activity"/>
    <property type="evidence" value="ECO:0007669"/>
    <property type="project" value="InterPro"/>
</dbReference>
<evidence type="ECO:0000313" key="2">
    <source>
        <dbReference type="EMBL" id="RTQ49522.1"/>
    </source>
</evidence>
<dbReference type="InterPro" id="IPR002686">
    <property type="entry name" value="Transposase_17"/>
</dbReference>
<dbReference type="EMBL" id="RXOF01000006">
    <property type="protein sequence ID" value="RTQ49522.1"/>
    <property type="molecule type" value="Genomic_DNA"/>
</dbReference>
<dbReference type="InterPro" id="IPR036515">
    <property type="entry name" value="Transposase_17_sf"/>
</dbReference>
<name>A0A3S0QHT3_9BACT</name>
<reference evidence="2 3" key="1">
    <citation type="submission" date="2018-12" db="EMBL/GenBank/DDBJ databases">
        <title>Hymenobacter gummosus sp. nov., isolated from a spring.</title>
        <authorList>
            <person name="Nie L."/>
        </authorList>
    </citation>
    <scope>NUCLEOTIDE SEQUENCE [LARGE SCALE GENOMIC DNA]</scope>
    <source>
        <strain evidence="2 3">KCTC 52166</strain>
    </source>
</reference>